<proteinExistence type="predicted"/>
<accession>A0A1G1V3K8</accession>
<protein>
    <recommendedName>
        <fullName evidence="1">PIN domain-containing protein</fullName>
    </recommendedName>
</protein>
<dbReference type="Gene3D" id="3.40.50.1010">
    <property type="entry name" value="5'-nuclease"/>
    <property type="match status" value="1"/>
</dbReference>
<dbReference type="AlphaFoldDB" id="A0A1G1V3K8"/>
<dbReference type="PANTHER" id="PTHR38826">
    <property type="entry name" value="RIBONUCLEASE VAPC13"/>
    <property type="match status" value="1"/>
</dbReference>
<evidence type="ECO:0000313" key="2">
    <source>
        <dbReference type="EMBL" id="OGY09962.1"/>
    </source>
</evidence>
<dbReference type="STRING" id="1797513.A2782_04645"/>
<comment type="caution">
    <text evidence="2">The sequence shown here is derived from an EMBL/GenBank/DDBJ whole genome shotgun (WGS) entry which is preliminary data.</text>
</comment>
<dbReference type="Proteomes" id="UP000177967">
    <property type="component" value="Unassembled WGS sequence"/>
</dbReference>
<dbReference type="InterPro" id="IPR029060">
    <property type="entry name" value="PIN-like_dom_sf"/>
</dbReference>
<dbReference type="InterPro" id="IPR052106">
    <property type="entry name" value="PINc/VapC_TA"/>
</dbReference>
<dbReference type="Pfam" id="PF01850">
    <property type="entry name" value="PIN"/>
    <property type="match status" value="1"/>
</dbReference>
<dbReference type="PANTHER" id="PTHR38826:SF5">
    <property type="entry name" value="RIBONUCLEASE VAPC13"/>
    <property type="match status" value="1"/>
</dbReference>
<evidence type="ECO:0000313" key="3">
    <source>
        <dbReference type="Proteomes" id="UP000177967"/>
    </source>
</evidence>
<evidence type="ECO:0000259" key="1">
    <source>
        <dbReference type="Pfam" id="PF01850"/>
    </source>
</evidence>
<organism evidence="2 3">
    <name type="scientific">Candidatus Blackburnbacteria bacterium RIFCSPHIGHO2_01_FULL_43_15b</name>
    <dbReference type="NCBI Taxonomy" id="1797513"/>
    <lineage>
        <taxon>Bacteria</taxon>
        <taxon>Candidatus Blackburniibacteriota</taxon>
    </lineage>
</organism>
<feature type="domain" description="PIN" evidence="1">
    <location>
        <begin position="2"/>
        <end position="126"/>
    </location>
</feature>
<reference evidence="2 3" key="1">
    <citation type="journal article" date="2016" name="Nat. Commun.">
        <title>Thousands of microbial genomes shed light on interconnected biogeochemical processes in an aquifer system.</title>
        <authorList>
            <person name="Anantharaman K."/>
            <person name="Brown C.T."/>
            <person name="Hug L.A."/>
            <person name="Sharon I."/>
            <person name="Castelle C.J."/>
            <person name="Probst A.J."/>
            <person name="Thomas B.C."/>
            <person name="Singh A."/>
            <person name="Wilkins M.J."/>
            <person name="Karaoz U."/>
            <person name="Brodie E.L."/>
            <person name="Williams K.H."/>
            <person name="Hubbard S.S."/>
            <person name="Banfield J.F."/>
        </authorList>
    </citation>
    <scope>NUCLEOTIDE SEQUENCE [LARGE SCALE GENOMIC DNA]</scope>
</reference>
<name>A0A1G1V3K8_9BACT</name>
<dbReference type="InterPro" id="IPR002716">
    <property type="entry name" value="PIN_dom"/>
</dbReference>
<sequence length="133" mass="15287">MIFLDANVILRFILDDNPIFSPKARSIFETINSGRVKVFISAMAAFEVVFTLERTYSLSKSIIAQKFLSILKLENVRSDKPNVLEQALGFYEEKNVSFADAYQTALVLKKKVKKIYSFDSHFDRFPHISRIGE</sequence>
<gene>
    <name evidence="2" type="ORF">A2782_04645</name>
</gene>
<dbReference type="EMBL" id="MHBW01000003">
    <property type="protein sequence ID" value="OGY09962.1"/>
    <property type="molecule type" value="Genomic_DNA"/>
</dbReference>
<dbReference type="SUPFAM" id="SSF88723">
    <property type="entry name" value="PIN domain-like"/>
    <property type="match status" value="1"/>
</dbReference>